<dbReference type="Gene3D" id="3.20.20.190">
    <property type="entry name" value="Phosphatidylinositol (PI) phosphodiesterase"/>
    <property type="match status" value="1"/>
</dbReference>
<feature type="transmembrane region" description="Helical" evidence="2">
    <location>
        <begin position="203"/>
        <end position="228"/>
    </location>
</feature>
<dbReference type="Proteomes" id="UP000320717">
    <property type="component" value="Chromosome"/>
</dbReference>
<organism evidence="4 5">
    <name type="scientific">Glutamicibacter halophytocola</name>
    <dbReference type="NCBI Taxonomy" id="1933880"/>
    <lineage>
        <taxon>Bacteria</taxon>
        <taxon>Bacillati</taxon>
        <taxon>Actinomycetota</taxon>
        <taxon>Actinomycetes</taxon>
        <taxon>Micrococcales</taxon>
        <taxon>Micrococcaceae</taxon>
        <taxon>Glutamicibacter</taxon>
    </lineage>
</organism>
<evidence type="ECO:0000313" key="5">
    <source>
        <dbReference type="Proteomes" id="UP000320717"/>
    </source>
</evidence>
<gene>
    <name evidence="4" type="ORF">FQA45_10195</name>
</gene>
<dbReference type="Pfam" id="PF03009">
    <property type="entry name" value="GDPD"/>
    <property type="match status" value="1"/>
</dbReference>
<accession>A0ABX5YAD0</accession>
<dbReference type="PANTHER" id="PTHR46211:SF8">
    <property type="entry name" value="PHOSPHODIESTERASE"/>
    <property type="match status" value="1"/>
</dbReference>
<dbReference type="SUPFAM" id="SSF51695">
    <property type="entry name" value="PLC-like phosphodiesterases"/>
    <property type="match status" value="1"/>
</dbReference>
<dbReference type="CDD" id="cd08579">
    <property type="entry name" value="GDPD_memb_like"/>
    <property type="match status" value="1"/>
</dbReference>
<protein>
    <recommendedName>
        <fullName evidence="3">GP-PDE domain-containing protein</fullName>
    </recommendedName>
</protein>
<feature type="transmembrane region" description="Helical" evidence="2">
    <location>
        <begin position="103"/>
        <end position="130"/>
    </location>
</feature>
<keyword evidence="2" id="KW-0472">Membrane</keyword>
<sequence length="634" mass="68532">MGHATVSSGMDSGSTGPVHAARIQAQPGPGAPKFTEIPSFLHRIWRLSHARVFRYLLVISVIQLVNGLGVLPSIRYLFGLALEASHLENVTDRTYTVLLSQPISVLLLLAIAVLALAAVSLQFVALIVMVNRQQSGRPPNLAEMFADTVTCLGRLLRYPSPLLMVYFFLALPLGGLGLSSVLIQGVGIPPFVTREYLKVPLSTAIYVLLIGSILWVNLRLILALPLMVIGEKKSLAALGGSLRATHKNFFRYLALVGLPLGVAALVASFLVEFLVWVSDHASNLASGQSSVLVSSLCIGLGHTLGFMIIGAATVVALQILVALTRDRLGLASVFEVHNKQRQSMQARAARASAGTVAFGLAVAMGFYATPALGQTVSSAEDTLILAHRGYSAGGVENTLGALDAAAEHHADYVEADFQQTKDGHFVASHDTNLLMVSGVNRNIYEMTLAEVRKVRVREGGFSDHIPTMQEYLEHADELGIPVLVELKVTGHESKGYLRSFLEDVDATGTTTKNIYHSLSPAAVKGIKRARPELRVGLTVAMSVGKLPRVNCDFYTLEQASFRPELLDQAHEQGQDVYVWTVNDESTIRELLSLPVDGIVTDSVEMAINDRQMVATNPASDYRVGYALAYLDLFR</sequence>
<feature type="transmembrane region" description="Helical" evidence="2">
    <location>
        <begin position="163"/>
        <end position="183"/>
    </location>
</feature>
<feature type="compositionally biased region" description="Polar residues" evidence="1">
    <location>
        <begin position="1"/>
        <end position="15"/>
    </location>
</feature>
<keyword evidence="2" id="KW-1133">Transmembrane helix</keyword>
<feature type="transmembrane region" description="Helical" evidence="2">
    <location>
        <begin position="291"/>
        <end position="317"/>
    </location>
</feature>
<feature type="transmembrane region" description="Helical" evidence="2">
    <location>
        <begin position="249"/>
        <end position="271"/>
    </location>
</feature>
<dbReference type="InterPro" id="IPR030395">
    <property type="entry name" value="GP_PDE_dom"/>
</dbReference>
<evidence type="ECO:0000259" key="3">
    <source>
        <dbReference type="PROSITE" id="PS51704"/>
    </source>
</evidence>
<keyword evidence="2" id="KW-0812">Transmembrane</keyword>
<dbReference type="Pfam" id="PF10110">
    <property type="entry name" value="GPDPase_memb"/>
    <property type="match status" value="1"/>
</dbReference>
<dbReference type="EMBL" id="CP042260">
    <property type="protein sequence ID" value="QDY66661.1"/>
    <property type="molecule type" value="Genomic_DNA"/>
</dbReference>
<feature type="domain" description="GP-PDE" evidence="3">
    <location>
        <begin position="382"/>
        <end position="610"/>
    </location>
</feature>
<evidence type="ECO:0000256" key="1">
    <source>
        <dbReference type="SAM" id="MobiDB-lite"/>
    </source>
</evidence>
<dbReference type="PROSITE" id="PS51704">
    <property type="entry name" value="GP_PDE"/>
    <property type="match status" value="1"/>
</dbReference>
<name>A0ABX5YAD0_9MICC</name>
<feature type="transmembrane region" description="Helical" evidence="2">
    <location>
        <begin position="52"/>
        <end position="78"/>
    </location>
</feature>
<reference evidence="4 5" key="1">
    <citation type="submission" date="2019-07" db="EMBL/GenBank/DDBJ databases">
        <title>Complete Genome Sequence of drought tolerant Plant Growth-Promoting Rhizobacterium Glutamicibacter halophytocola DR408.</title>
        <authorList>
            <person name="Nishu S.D."/>
            <person name="Lee T.K."/>
        </authorList>
    </citation>
    <scope>NUCLEOTIDE SEQUENCE [LARGE SCALE GENOMIC DNA]</scope>
    <source>
        <strain evidence="4 5">DR408</strain>
    </source>
</reference>
<dbReference type="InterPro" id="IPR018476">
    <property type="entry name" value="GlyceroP-diester-Pdiesterase_M"/>
</dbReference>
<feature type="transmembrane region" description="Helical" evidence="2">
    <location>
        <begin position="348"/>
        <end position="368"/>
    </location>
</feature>
<keyword evidence="5" id="KW-1185">Reference proteome</keyword>
<feature type="region of interest" description="Disordered" evidence="1">
    <location>
        <begin position="1"/>
        <end position="30"/>
    </location>
</feature>
<proteinExistence type="predicted"/>
<dbReference type="PANTHER" id="PTHR46211">
    <property type="entry name" value="GLYCEROPHOSPHORYL DIESTER PHOSPHODIESTERASE"/>
    <property type="match status" value="1"/>
</dbReference>
<evidence type="ECO:0000313" key="4">
    <source>
        <dbReference type="EMBL" id="QDY66661.1"/>
    </source>
</evidence>
<evidence type="ECO:0000256" key="2">
    <source>
        <dbReference type="SAM" id="Phobius"/>
    </source>
</evidence>
<dbReference type="InterPro" id="IPR017946">
    <property type="entry name" value="PLC-like_Pdiesterase_TIM-brl"/>
</dbReference>